<comment type="cofactor">
    <cofactor evidence="1">
        <name>pyridoxal 5'-phosphate</name>
        <dbReference type="ChEBI" id="CHEBI:597326"/>
    </cofactor>
</comment>
<keyword evidence="8" id="KW-1185">Reference proteome</keyword>
<comment type="similarity">
    <text evidence="2">Belongs to the class-I pyridoxal-phosphate-dependent aminotransferase family.</text>
</comment>
<evidence type="ECO:0000256" key="2">
    <source>
        <dbReference type="ARBA" id="ARBA00007441"/>
    </source>
</evidence>
<dbReference type="EMBL" id="VUOC01000001">
    <property type="protein sequence ID" value="KAA2244877.1"/>
    <property type="molecule type" value="Genomic_DNA"/>
</dbReference>
<dbReference type="InterPro" id="IPR015422">
    <property type="entry name" value="PyrdxlP-dep_Trfase_small"/>
</dbReference>
<dbReference type="CDD" id="cd00609">
    <property type="entry name" value="AAT_like"/>
    <property type="match status" value="1"/>
</dbReference>
<reference evidence="7 8" key="1">
    <citation type="submission" date="2019-09" db="EMBL/GenBank/DDBJ databases">
        <title>Chitinophaga ginsengihumi sp. nov., isolated from soil of ginseng rhizosphere.</title>
        <authorList>
            <person name="Lee J."/>
        </authorList>
    </citation>
    <scope>NUCLEOTIDE SEQUENCE [LARGE SCALE GENOMIC DNA]</scope>
    <source>
        <strain evidence="7 8">BN140078</strain>
    </source>
</reference>
<evidence type="ECO:0000256" key="3">
    <source>
        <dbReference type="ARBA" id="ARBA00022576"/>
    </source>
</evidence>
<dbReference type="PANTHER" id="PTHR46383">
    <property type="entry name" value="ASPARTATE AMINOTRANSFERASE"/>
    <property type="match status" value="1"/>
</dbReference>
<sequence>MKLSHLAETLIGSEIIKLAGEIKEKIAKGEKIYNFTIGDFDPKVFPIPVEFEQEIINAYKEHYTNYPPADGIAELRKAVGDFISEREGLSYDPNKEIVISCGGRPIIYATYRTIVDRGEKIIYATPSWNNNHYTHFLEAEHVVLETSAENNFMPTAAELKPLLKGATLLALCSPQNPTGTAFGKQQLEEICDLVIAENKSRGADEKPLYIMYDQMYWVLTFGQTEHYNPVSLRPELKEYTIFIDGMSKAFAATGVRVGWALGPAHVIGKMKAILSHVGAWSPMAEQKAAARYIPQKAAVDKYLQHFKSEIEERLQKIYQGFAALKQAGHAVDCIAPQAAIYLTIRLDLKGKKTAAGTVLADQAAVTSYILDEAKLAVVPFYAFGSSKDSSWYRLSVGTCIKEEIPAMLEKLKAALEQLQ</sequence>
<dbReference type="GO" id="GO:0006520">
    <property type="term" value="P:amino acid metabolic process"/>
    <property type="evidence" value="ECO:0007669"/>
    <property type="project" value="InterPro"/>
</dbReference>
<reference evidence="7 8" key="2">
    <citation type="submission" date="2019-09" db="EMBL/GenBank/DDBJ databases">
        <authorList>
            <person name="Jin C."/>
        </authorList>
    </citation>
    <scope>NUCLEOTIDE SEQUENCE [LARGE SCALE GENOMIC DNA]</scope>
    <source>
        <strain evidence="7 8">BN140078</strain>
    </source>
</reference>
<dbReference type="GO" id="GO:0030170">
    <property type="term" value="F:pyridoxal phosphate binding"/>
    <property type="evidence" value="ECO:0007669"/>
    <property type="project" value="InterPro"/>
</dbReference>
<dbReference type="InterPro" id="IPR015421">
    <property type="entry name" value="PyrdxlP-dep_Trfase_major"/>
</dbReference>
<dbReference type="AlphaFoldDB" id="A0A5B2W301"/>
<evidence type="ECO:0000313" key="8">
    <source>
        <dbReference type="Proteomes" id="UP000324611"/>
    </source>
</evidence>
<feature type="domain" description="Aminotransferase class I/classII large" evidence="6">
    <location>
        <begin position="32"/>
        <end position="410"/>
    </location>
</feature>
<name>A0A5B2W301_9BACT</name>
<dbReference type="Proteomes" id="UP000324611">
    <property type="component" value="Unassembled WGS sequence"/>
</dbReference>
<evidence type="ECO:0000313" key="7">
    <source>
        <dbReference type="EMBL" id="KAA2244877.1"/>
    </source>
</evidence>
<evidence type="ECO:0000256" key="4">
    <source>
        <dbReference type="ARBA" id="ARBA00022679"/>
    </source>
</evidence>
<dbReference type="PANTHER" id="PTHR46383:SF1">
    <property type="entry name" value="ASPARTATE AMINOTRANSFERASE"/>
    <property type="match status" value="1"/>
</dbReference>
<gene>
    <name evidence="7" type="ORF">F0L74_02630</name>
</gene>
<dbReference type="InterPro" id="IPR004839">
    <property type="entry name" value="Aminotransferase_I/II_large"/>
</dbReference>
<protein>
    <submittedName>
        <fullName evidence="7">Aminotransferase class I/II-fold pyridoxal phosphate-dependent enzyme</fullName>
    </submittedName>
</protein>
<dbReference type="InterPro" id="IPR050596">
    <property type="entry name" value="AspAT/PAT-like"/>
</dbReference>
<evidence type="ECO:0000256" key="1">
    <source>
        <dbReference type="ARBA" id="ARBA00001933"/>
    </source>
</evidence>
<dbReference type="InterPro" id="IPR015424">
    <property type="entry name" value="PyrdxlP-dep_Trfase"/>
</dbReference>
<dbReference type="Gene3D" id="3.90.1150.10">
    <property type="entry name" value="Aspartate Aminotransferase, domain 1"/>
    <property type="match status" value="1"/>
</dbReference>
<keyword evidence="5" id="KW-0663">Pyridoxal phosphate</keyword>
<evidence type="ECO:0000259" key="6">
    <source>
        <dbReference type="Pfam" id="PF00155"/>
    </source>
</evidence>
<dbReference type="Pfam" id="PF00155">
    <property type="entry name" value="Aminotran_1_2"/>
    <property type="match status" value="1"/>
</dbReference>
<accession>A0A5B2W301</accession>
<organism evidence="7 8">
    <name type="scientific">Chitinophaga agrisoli</name>
    <dbReference type="NCBI Taxonomy" id="2607653"/>
    <lineage>
        <taxon>Bacteria</taxon>
        <taxon>Pseudomonadati</taxon>
        <taxon>Bacteroidota</taxon>
        <taxon>Chitinophagia</taxon>
        <taxon>Chitinophagales</taxon>
        <taxon>Chitinophagaceae</taxon>
        <taxon>Chitinophaga</taxon>
    </lineage>
</organism>
<dbReference type="Gene3D" id="3.40.640.10">
    <property type="entry name" value="Type I PLP-dependent aspartate aminotransferase-like (Major domain)"/>
    <property type="match status" value="1"/>
</dbReference>
<keyword evidence="3 7" id="KW-0032">Aminotransferase</keyword>
<evidence type="ECO:0000256" key="5">
    <source>
        <dbReference type="ARBA" id="ARBA00022898"/>
    </source>
</evidence>
<comment type="caution">
    <text evidence="7">The sequence shown here is derived from an EMBL/GenBank/DDBJ whole genome shotgun (WGS) entry which is preliminary data.</text>
</comment>
<dbReference type="SUPFAM" id="SSF53383">
    <property type="entry name" value="PLP-dependent transferases"/>
    <property type="match status" value="1"/>
</dbReference>
<dbReference type="GO" id="GO:0008483">
    <property type="term" value="F:transaminase activity"/>
    <property type="evidence" value="ECO:0007669"/>
    <property type="project" value="UniProtKB-KW"/>
</dbReference>
<proteinExistence type="inferred from homology"/>
<keyword evidence="4 7" id="KW-0808">Transferase</keyword>
<dbReference type="RefSeq" id="WP_149836273.1">
    <property type="nucleotide sequence ID" value="NZ_VUOC01000001.1"/>
</dbReference>